<dbReference type="PROSITE" id="PS51767">
    <property type="entry name" value="PEPTIDASE_A1"/>
    <property type="match status" value="1"/>
</dbReference>
<evidence type="ECO:0000256" key="3">
    <source>
        <dbReference type="ARBA" id="ARBA00022801"/>
    </source>
</evidence>
<dbReference type="GO" id="GO:0005576">
    <property type="term" value="C:extracellular region"/>
    <property type="evidence" value="ECO:0007669"/>
    <property type="project" value="TreeGrafter"/>
</dbReference>
<comment type="similarity">
    <text evidence="1">Belongs to the peptidase A1 family.</text>
</comment>
<sequence>MKHLTLLVLIPYIFQAALVSATTVEFNATLRHVDSGKNHNKTELLRLALHRSTKRNEWLRAALNGSSPEIEGPTSIIGRDWGEYLVTMSIGTPPVRFTALIDTGDGFTWTHCAPCKTCPKQTHTRMFDPTKSSSYTALRCPSEMCELYYFSNPCRSKQPFGGKCTYNLTYTDGTGSWGDLATETLWSKDNTASVPGVMFGCAHYVHGDQLGSTGTLGLGPGRYGLVSQFNVSAFSYCLPEPGSNRTGGLYVGCGARAPPDALTTPLSISWRGQYYVIQLQEIVVGGARVPIDQTKGAIIDSGATFTRLDKTAFEAVGWELDRQLGLPRITDGDYVLDICYKLPRGGGGIGFPKLVLRFEGADLELPSENYLVIDEDKGIVCLAMLPCLENFQVTTLGNYQQKNMLVVYDLANGKLSFVPNYTQCDEM</sequence>
<protein>
    <submittedName>
        <fullName evidence="7">Eukaryotic aspartyl protease family protein</fullName>
    </submittedName>
</protein>
<dbReference type="EMBL" id="CACSLK010027624">
    <property type="protein sequence ID" value="CAA0826807.1"/>
    <property type="molecule type" value="Genomic_DNA"/>
</dbReference>
<dbReference type="Gene3D" id="2.40.70.10">
    <property type="entry name" value="Acid Proteases"/>
    <property type="match status" value="2"/>
</dbReference>
<keyword evidence="2 7" id="KW-0645">Protease</keyword>
<evidence type="ECO:0000256" key="1">
    <source>
        <dbReference type="ARBA" id="ARBA00007447"/>
    </source>
</evidence>
<comment type="caution">
    <text evidence="7">The sequence shown here is derived from an EMBL/GenBank/DDBJ whole genome shotgun (WGS) entry which is preliminary data.</text>
</comment>
<dbReference type="GO" id="GO:0006508">
    <property type="term" value="P:proteolysis"/>
    <property type="evidence" value="ECO:0007669"/>
    <property type="project" value="UniProtKB-KW"/>
</dbReference>
<evidence type="ECO:0000259" key="6">
    <source>
        <dbReference type="PROSITE" id="PS51767"/>
    </source>
</evidence>
<dbReference type="InterPro" id="IPR032799">
    <property type="entry name" value="TAXi_C"/>
</dbReference>
<dbReference type="InterPro" id="IPR032861">
    <property type="entry name" value="TAXi_N"/>
</dbReference>
<dbReference type="GO" id="GO:0004190">
    <property type="term" value="F:aspartic-type endopeptidase activity"/>
    <property type="evidence" value="ECO:0007669"/>
    <property type="project" value="InterPro"/>
</dbReference>
<evidence type="ECO:0000313" key="8">
    <source>
        <dbReference type="Proteomes" id="UP001153555"/>
    </source>
</evidence>
<dbReference type="Pfam" id="PF14543">
    <property type="entry name" value="TAXi_N"/>
    <property type="match status" value="1"/>
</dbReference>
<evidence type="ECO:0000256" key="4">
    <source>
        <dbReference type="PIRSR" id="PIRSR601461-1"/>
    </source>
</evidence>
<dbReference type="Pfam" id="PF14541">
    <property type="entry name" value="TAXi_C"/>
    <property type="match status" value="1"/>
</dbReference>
<organism evidence="7 8">
    <name type="scientific">Striga hermonthica</name>
    <name type="common">Purple witchweed</name>
    <name type="synonym">Buchnera hermonthica</name>
    <dbReference type="NCBI Taxonomy" id="68872"/>
    <lineage>
        <taxon>Eukaryota</taxon>
        <taxon>Viridiplantae</taxon>
        <taxon>Streptophyta</taxon>
        <taxon>Embryophyta</taxon>
        <taxon>Tracheophyta</taxon>
        <taxon>Spermatophyta</taxon>
        <taxon>Magnoliopsida</taxon>
        <taxon>eudicotyledons</taxon>
        <taxon>Gunneridae</taxon>
        <taxon>Pentapetalae</taxon>
        <taxon>asterids</taxon>
        <taxon>lamiids</taxon>
        <taxon>Lamiales</taxon>
        <taxon>Orobanchaceae</taxon>
        <taxon>Buchnereae</taxon>
        <taxon>Striga</taxon>
    </lineage>
</organism>
<feature type="active site" evidence="4">
    <location>
        <position position="300"/>
    </location>
</feature>
<dbReference type="InterPro" id="IPR033121">
    <property type="entry name" value="PEPTIDASE_A1"/>
</dbReference>
<accession>A0A9N7N835</accession>
<evidence type="ECO:0000256" key="5">
    <source>
        <dbReference type="SAM" id="SignalP"/>
    </source>
</evidence>
<keyword evidence="5" id="KW-0732">Signal</keyword>
<keyword evidence="8" id="KW-1185">Reference proteome</keyword>
<keyword evidence="3" id="KW-0378">Hydrolase</keyword>
<feature type="signal peptide" evidence="5">
    <location>
        <begin position="1"/>
        <end position="21"/>
    </location>
</feature>
<dbReference type="InterPro" id="IPR001461">
    <property type="entry name" value="Aspartic_peptidase_A1"/>
</dbReference>
<dbReference type="PANTHER" id="PTHR47967:SF23">
    <property type="entry name" value="OS04G0448300 PROTEIN"/>
    <property type="match status" value="1"/>
</dbReference>
<feature type="domain" description="Peptidase A1" evidence="6">
    <location>
        <begin position="84"/>
        <end position="418"/>
    </location>
</feature>
<proteinExistence type="inferred from homology"/>
<reference evidence="7" key="1">
    <citation type="submission" date="2019-12" db="EMBL/GenBank/DDBJ databases">
        <authorList>
            <person name="Scholes J."/>
        </authorList>
    </citation>
    <scope>NUCLEOTIDE SEQUENCE</scope>
</reference>
<gene>
    <name evidence="7" type="ORF">SHERM_02002</name>
</gene>
<feature type="active site" evidence="4">
    <location>
        <position position="102"/>
    </location>
</feature>
<dbReference type="InterPro" id="IPR051708">
    <property type="entry name" value="Plant_Aspart_Prot_A1"/>
</dbReference>
<evidence type="ECO:0000256" key="2">
    <source>
        <dbReference type="ARBA" id="ARBA00022670"/>
    </source>
</evidence>
<dbReference type="AlphaFoldDB" id="A0A9N7N835"/>
<name>A0A9N7N835_STRHE</name>
<dbReference type="SUPFAM" id="SSF50630">
    <property type="entry name" value="Acid proteases"/>
    <property type="match status" value="1"/>
</dbReference>
<dbReference type="InterPro" id="IPR021109">
    <property type="entry name" value="Peptidase_aspartic_dom_sf"/>
</dbReference>
<evidence type="ECO:0000313" key="7">
    <source>
        <dbReference type="EMBL" id="CAA0826807.1"/>
    </source>
</evidence>
<dbReference type="PRINTS" id="PR00792">
    <property type="entry name" value="PEPSIN"/>
</dbReference>
<dbReference type="Proteomes" id="UP001153555">
    <property type="component" value="Unassembled WGS sequence"/>
</dbReference>
<dbReference type="OrthoDB" id="2747330at2759"/>
<feature type="chain" id="PRO_5040483832" evidence="5">
    <location>
        <begin position="22"/>
        <end position="427"/>
    </location>
</feature>
<dbReference type="PANTHER" id="PTHR47967">
    <property type="entry name" value="OS07G0603500 PROTEIN-RELATED"/>
    <property type="match status" value="1"/>
</dbReference>